<dbReference type="AlphaFoldDB" id="A0A835F4K4"/>
<comment type="caution">
    <text evidence="3">The sequence shown here is derived from an EMBL/GenBank/DDBJ whole genome shotgun (WGS) entry which is preliminary data.</text>
</comment>
<dbReference type="OrthoDB" id="673198at2759"/>
<feature type="transmembrane region" description="Helical" evidence="1">
    <location>
        <begin position="374"/>
        <end position="398"/>
    </location>
</feature>
<evidence type="ECO:0000313" key="3">
    <source>
        <dbReference type="EMBL" id="KAF8728002.1"/>
    </source>
</evidence>
<keyword evidence="1" id="KW-1133">Transmembrane helix</keyword>
<feature type="domain" description="F-box" evidence="2">
    <location>
        <begin position="5"/>
        <end position="47"/>
    </location>
</feature>
<dbReference type="EMBL" id="JACEFO010001629">
    <property type="protein sequence ID" value="KAF8728002.1"/>
    <property type="molecule type" value="Genomic_DNA"/>
</dbReference>
<dbReference type="InterPro" id="IPR001810">
    <property type="entry name" value="F-box_dom"/>
</dbReference>
<dbReference type="Pfam" id="PF00646">
    <property type="entry name" value="F-box"/>
    <property type="match status" value="1"/>
</dbReference>
<name>A0A835F4K4_9POAL</name>
<keyword evidence="1" id="KW-0472">Membrane</keyword>
<proteinExistence type="predicted"/>
<gene>
    <name evidence="3" type="ORF">HU200_018575</name>
</gene>
<evidence type="ECO:0000259" key="2">
    <source>
        <dbReference type="Pfam" id="PF00646"/>
    </source>
</evidence>
<dbReference type="Proteomes" id="UP000636709">
    <property type="component" value="Unassembled WGS sequence"/>
</dbReference>
<dbReference type="PANTHER" id="PTHR32133:SF307">
    <property type="entry name" value="OS08G0299600 PROTEIN"/>
    <property type="match status" value="1"/>
</dbReference>
<evidence type="ECO:0000313" key="4">
    <source>
        <dbReference type="Proteomes" id="UP000636709"/>
    </source>
</evidence>
<sequence>MPPPELTDDAITEILLRLPPGEPENLMRASLVCKPWLRILTDPGFRRRYSAFHRTPPVLGLLHACQVIGGGPPPSFNPTTAAPFTPYPYYRRPLDCHHGRVLLHANDDGWYFVVWDPVTGDRQRVPEAGINWLIYSAAVFCAVSGCDHIDCHGGPFRVVFITTEDYTDAVKATVYSSETGAWSTPVTLGTDCEAFTQHVQHAINNGGAIGTFYTPYVQPRRGALVGDEMYFTLRWKNAIVKYNWSKNCISLIDPPSHTAYFFTLTEMGDNALGFACIEGSSLHLWSRKVGTEGTAEWMQCRLIELDGRIPGVKSKGGGHVVGSAEGVDVIFVATDVGLFTFELKSGRVTKVDDVQAYFSVLPYMSFYTPGTEGLVLSQLLIISCILHLAYLFVCLGLIRI</sequence>
<evidence type="ECO:0000256" key="1">
    <source>
        <dbReference type="SAM" id="Phobius"/>
    </source>
</evidence>
<keyword evidence="1" id="KW-0812">Transmembrane</keyword>
<keyword evidence="4" id="KW-1185">Reference proteome</keyword>
<dbReference type="SUPFAM" id="SSF81383">
    <property type="entry name" value="F-box domain"/>
    <property type="match status" value="1"/>
</dbReference>
<accession>A0A835F4K4</accession>
<protein>
    <recommendedName>
        <fullName evidence="2">F-box domain-containing protein</fullName>
    </recommendedName>
</protein>
<dbReference type="PANTHER" id="PTHR32133">
    <property type="entry name" value="OS07G0120400 PROTEIN"/>
    <property type="match status" value="1"/>
</dbReference>
<reference evidence="3" key="1">
    <citation type="submission" date="2020-07" db="EMBL/GenBank/DDBJ databases">
        <title>Genome sequence and genetic diversity analysis of an under-domesticated orphan crop, white fonio (Digitaria exilis).</title>
        <authorList>
            <person name="Bennetzen J.L."/>
            <person name="Chen S."/>
            <person name="Ma X."/>
            <person name="Wang X."/>
            <person name="Yssel A.E.J."/>
            <person name="Chaluvadi S.R."/>
            <person name="Johnson M."/>
            <person name="Gangashetty P."/>
            <person name="Hamidou F."/>
            <person name="Sanogo M.D."/>
            <person name="Zwaenepoel A."/>
            <person name="Wallace J."/>
            <person name="Van De Peer Y."/>
            <person name="Van Deynze A."/>
        </authorList>
    </citation>
    <scope>NUCLEOTIDE SEQUENCE</scope>
    <source>
        <tissue evidence="3">Leaves</tissue>
    </source>
</reference>
<dbReference type="InterPro" id="IPR036047">
    <property type="entry name" value="F-box-like_dom_sf"/>
</dbReference>
<organism evidence="3 4">
    <name type="scientific">Digitaria exilis</name>
    <dbReference type="NCBI Taxonomy" id="1010633"/>
    <lineage>
        <taxon>Eukaryota</taxon>
        <taxon>Viridiplantae</taxon>
        <taxon>Streptophyta</taxon>
        <taxon>Embryophyta</taxon>
        <taxon>Tracheophyta</taxon>
        <taxon>Spermatophyta</taxon>
        <taxon>Magnoliopsida</taxon>
        <taxon>Liliopsida</taxon>
        <taxon>Poales</taxon>
        <taxon>Poaceae</taxon>
        <taxon>PACMAD clade</taxon>
        <taxon>Panicoideae</taxon>
        <taxon>Panicodae</taxon>
        <taxon>Paniceae</taxon>
        <taxon>Anthephorinae</taxon>
        <taxon>Digitaria</taxon>
    </lineage>
</organism>